<dbReference type="Pfam" id="PF13613">
    <property type="entry name" value="HTH_Tnp_4"/>
    <property type="match status" value="1"/>
</dbReference>
<comment type="caution">
    <text evidence="3">The sequence shown here is derived from an EMBL/GenBank/DDBJ whole genome shotgun (WGS) entry which is preliminary data.</text>
</comment>
<reference evidence="3 4" key="1">
    <citation type="submission" date="2022-05" db="EMBL/GenBank/DDBJ databases">
        <authorList>
            <consortium name="Genoscope - CEA"/>
            <person name="William W."/>
        </authorList>
    </citation>
    <scope>NUCLEOTIDE SEQUENCE [LARGE SCALE GENOMIC DNA]</scope>
</reference>
<organism evidence="3 4">
    <name type="scientific">Porites lobata</name>
    <dbReference type="NCBI Taxonomy" id="104759"/>
    <lineage>
        <taxon>Eukaryota</taxon>
        <taxon>Metazoa</taxon>
        <taxon>Cnidaria</taxon>
        <taxon>Anthozoa</taxon>
        <taxon>Hexacorallia</taxon>
        <taxon>Scleractinia</taxon>
        <taxon>Fungiina</taxon>
        <taxon>Poritidae</taxon>
        <taxon>Porites</taxon>
    </lineage>
</organism>
<accession>A0ABN8PFA7</accession>
<dbReference type="Proteomes" id="UP001159405">
    <property type="component" value="Unassembled WGS sequence"/>
</dbReference>
<evidence type="ECO:0000259" key="2">
    <source>
        <dbReference type="Pfam" id="PF13613"/>
    </source>
</evidence>
<proteinExistence type="predicted"/>
<name>A0ABN8PFA7_9CNID</name>
<protein>
    <recommendedName>
        <fullName evidence="2">Transposase Helix-turn-helix domain-containing protein</fullName>
    </recommendedName>
</protein>
<feature type="domain" description="Transposase Helix-turn-helix" evidence="2">
    <location>
        <begin position="171"/>
        <end position="209"/>
    </location>
</feature>
<evidence type="ECO:0000313" key="3">
    <source>
        <dbReference type="EMBL" id="CAH3142573.1"/>
    </source>
</evidence>
<keyword evidence="4" id="KW-1185">Reference proteome</keyword>
<dbReference type="PANTHER" id="PTHR23080">
    <property type="entry name" value="THAP DOMAIN PROTEIN"/>
    <property type="match status" value="1"/>
</dbReference>
<dbReference type="EMBL" id="CALNXK010000069">
    <property type="protein sequence ID" value="CAH3142573.1"/>
    <property type="molecule type" value="Genomic_DNA"/>
</dbReference>
<keyword evidence="1" id="KW-0175">Coiled coil</keyword>
<dbReference type="PANTHER" id="PTHR23080:SF133">
    <property type="entry name" value="SI:CH211-262I1.5-RELATED"/>
    <property type="match status" value="1"/>
</dbReference>
<feature type="coiled-coil region" evidence="1">
    <location>
        <begin position="65"/>
        <end position="99"/>
    </location>
</feature>
<gene>
    <name evidence="3" type="ORF">PLOB_00042437</name>
</gene>
<sequence>MKKKWLHTIRREEGKYFKVTKSTRVRQRHFREGDIKKTLSGKNELKDGVVPRLCFSHEAYLTEIIDNNNKRIYELEQEIDELKRQLQDTQWRNNALNKRLFSFENLKSKDSNAAFYSGFQTWDAFMAVFEYLDPGERGENISFWRSSTDITSDYSEDQTDELLTKKGRARSLKPLDEFFMVMCRLRQGFPEDHLANLFNVSTPTVSRIFIT</sequence>
<evidence type="ECO:0000256" key="1">
    <source>
        <dbReference type="SAM" id="Coils"/>
    </source>
</evidence>
<evidence type="ECO:0000313" key="4">
    <source>
        <dbReference type="Proteomes" id="UP001159405"/>
    </source>
</evidence>
<dbReference type="InterPro" id="IPR027805">
    <property type="entry name" value="Transposase_HTH_dom"/>
</dbReference>